<gene>
    <name evidence="1" type="ORF">LTS18_000056</name>
</gene>
<reference evidence="1" key="1">
    <citation type="submission" date="2024-09" db="EMBL/GenBank/DDBJ databases">
        <title>Black Yeasts Isolated from many extreme environments.</title>
        <authorList>
            <person name="Coleine C."/>
            <person name="Stajich J.E."/>
            <person name="Selbmann L."/>
        </authorList>
    </citation>
    <scope>NUCLEOTIDE SEQUENCE</scope>
    <source>
        <strain evidence="1">CCFEE 5737</strain>
    </source>
</reference>
<name>A0ACC3DDY2_9PEZI</name>
<protein>
    <submittedName>
        <fullName evidence="1">Uncharacterized protein</fullName>
    </submittedName>
</protein>
<dbReference type="EMBL" id="JAWDJW010006334">
    <property type="protein sequence ID" value="KAK3065579.1"/>
    <property type="molecule type" value="Genomic_DNA"/>
</dbReference>
<dbReference type="Proteomes" id="UP001186974">
    <property type="component" value="Unassembled WGS sequence"/>
</dbReference>
<evidence type="ECO:0000313" key="1">
    <source>
        <dbReference type="EMBL" id="KAK3065579.1"/>
    </source>
</evidence>
<comment type="caution">
    <text evidence="1">The sequence shown here is derived from an EMBL/GenBank/DDBJ whole genome shotgun (WGS) entry which is preliminary data.</text>
</comment>
<proteinExistence type="predicted"/>
<evidence type="ECO:0000313" key="2">
    <source>
        <dbReference type="Proteomes" id="UP001186974"/>
    </source>
</evidence>
<organism evidence="1 2">
    <name type="scientific">Coniosporium uncinatum</name>
    <dbReference type="NCBI Taxonomy" id="93489"/>
    <lineage>
        <taxon>Eukaryota</taxon>
        <taxon>Fungi</taxon>
        <taxon>Dikarya</taxon>
        <taxon>Ascomycota</taxon>
        <taxon>Pezizomycotina</taxon>
        <taxon>Dothideomycetes</taxon>
        <taxon>Dothideomycetes incertae sedis</taxon>
        <taxon>Coniosporium</taxon>
    </lineage>
</organism>
<keyword evidence="2" id="KW-1185">Reference proteome</keyword>
<accession>A0ACC3DDY2</accession>
<sequence>MHFFFPAAALMSTVAFAYANAEAEAMPDAEPYGWDNMQKGSWPTAKPKSAYPSGWKGGFNFGKGIWARDAEAEPEANPETDPKAYKYGGHRPTQKPGFKKGGFPSGGYGQKSFWARDAMADPEAHAEAHAEAEADADAEAYNWPQRGGWPTGKHNKAHFSKAAHHFAVREAEINPQAAAMAQVAAGNARVETVVGVGFDVPDHDFRADVEASGLNYTAYLESQNRGLVTRDVNRNVYACSNWKWSGNCFNMVYPENQCYSYRGQRWWKSISSIGPDAHTYCWIYDDAWCKGNNFAIKKPGIGWLGPFGWNDRVGSIRCITLG</sequence>